<dbReference type="Gene3D" id="3.20.20.140">
    <property type="entry name" value="Metal-dependent hydrolases"/>
    <property type="match status" value="1"/>
</dbReference>
<dbReference type="GO" id="GO:0004725">
    <property type="term" value="F:protein tyrosine phosphatase activity"/>
    <property type="evidence" value="ECO:0007669"/>
    <property type="project" value="UniProtKB-UniRule"/>
</dbReference>
<keyword evidence="3 5" id="KW-0904">Protein phosphatase</keyword>
<organism evidence="6 7">
    <name type="scientific">Staphylococcus piscifermentans</name>
    <dbReference type="NCBI Taxonomy" id="70258"/>
    <lineage>
        <taxon>Bacteria</taxon>
        <taxon>Bacillati</taxon>
        <taxon>Bacillota</taxon>
        <taxon>Bacilli</taxon>
        <taxon>Bacillales</taxon>
        <taxon>Staphylococcaceae</taxon>
        <taxon>Staphylococcus</taxon>
    </lineage>
</organism>
<dbReference type="InterPro" id="IPR016195">
    <property type="entry name" value="Pol/histidinol_Pase-like"/>
</dbReference>
<gene>
    <name evidence="6" type="ORF">SPI02_07600</name>
</gene>
<dbReference type="InterPro" id="IPR016667">
    <property type="entry name" value="Caps_polysacc_synth_CpsB/CapC"/>
</dbReference>
<dbReference type="AlphaFoldDB" id="A0A239U6X7"/>
<dbReference type="GO" id="GO:0030145">
    <property type="term" value="F:manganese ion binding"/>
    <property type="evidence" value="ECO:0007669"/>
    <property type="project" value="UniProtKB-UniRule"/>
</dbReference>
<comment type="similarity">
    <text evidence="1 5">Belongs to the metallo-dependent hydrolases superfamily. CpsB/CapC family.</text>
</comment>
<evidence type="ECO:0000256" key="1">
    <source>
        <dbReference type="ARBA" id="ARBA00005750"/>
    </source>
</evidence>
<dbReference type="Pfam" id="PF19567">
    <property type="entry name" value="CpsB_CapC"/>
    <property type="match status" value="1"/>
</dbReference>
<evidence type="ECO:0000256" key="4">
    <source>
        <dbReference type="ARBA" id="ARBA00051722"/>
    </source>
</evidence>
<sequence>MIDIHSHILINIDDGAQSSTEAIELIQQAEEEGITGIIATPHFTSHFPNTFDKVELKIKELCNLREVEHSNIKLYPGQEVRISEDLISHLENGDIKGLNHSRYILVEFPPNEIPQYTKQVFKDLKSKGYIPIIAHPERNQAIIQDMHLLFELVSEGALSQITSSSLGGYFGRTLQKSAIEMIQCNLAHFIASDAHHIGYRPFIMASLFEEKHLVKLHEVMREIIQNAELIIDNKIIKRKPPQLPTKQRSIRRFSF</sequence>
<evidence type="ECO:0000313" key="7">
    <source>
        <dbReference type="Proteomes" id="UP000321736"/>
    </source>
</evidence>
<comment type="catalytic activity">
    <reaction evidence="4 5">
        <text>O-phospho-L-tyrosyl-[protein] + H2O = L-tyrosyl-[protein] + phosphate</text>
        <dbReference type="Rhea" id="RHEA:10684"/>
        <dbReference type="Rhea" id="RHEA-COMP:10136"/>
        <dbReference type="Rhea" id="RHEA-COMP:20101"/>
        <dbReference type="ChEBI" id="CHEBI:15377"/>
        <dbReference type="ChEBI" id="CHEBI:43474"/>
        <dbReference type="ChEBI" id="CHEBI:46858"/>
        <dbReference type="ChEBI" id="CHEBI:61978"/>
        <dbReference type="EC" id="3.1.3.48"/>
    </reaction>
</comment>
<dbReference type="PANTHER" id="PTHR39181:SF1">
    <property type="entry name" value="TYROSINE-PROTEIN PHOSPHATASE YWQE"/>
    <property type="match status" value="1"/>
</dbReference>
<evidence type="ECO:0000313" key="6">
    <source>
        <dbReference type="EMBL" id="GEP84175.1"/>
    </source>
</evidence>
<dbReference type="OrthoDB" id="9788539at2"/>
<dbReference type="PIRSF" id="PIRSF016557">
    <property type="entry name" value="Caps_synth_CpsB"/>
    <property type="match status" value="1"/>
</dbReference>
<dbReference type="EMBL" id="BKAR01000006">
    <property type="protein sequence ID" value="GEP84175.1"/>
    <property type="molecule type" value="Genomic_DNA"/>
</dbReference>
<dbReference type="Proteomes" id="UP000321736">
    <property type="component" value="Unassembled WGS sequence"/>
</dbReference>
<dbReference type="RefSeq" id="WP_095105775.1">
    <property type="nucleotide sequence ID" value="NZ_BKAR01000006.1"/>
</dbReference>
<name>A0A239U6X7_9STAP</name>
<comment type="caution">
    <text evidence="6">The sequence shown here is derived from an EMBL/GenBank/DDBJ whole genome shotgun (WGS) entry which is preliminary data.</text>
</comment>
<keyword evidence="2 5" id="KW-0378">Hydrolase</keyword>
<accession>A0A239U6X7</accession>
<keyword evidence="7" id="KW-1185">Reference proteome</keyword>
<evidence type="ECO:0000256" key="5">
    <source>
        <dbReference type="PIRNR" id="PIRNR016557"/>
    </source>
</evidence>
<evidence type="ECO:0000256" key="3">
    <source>
        <dbReference type="ARBA" id="ARBA00022912"/>
    </source>
</evidence>
<dbReference type="PANTHER" id="PTHR39181">
    <property type="entry name" value="TYROSINE-PROTEIN PHOSPHATASE YWQE"/>
    <property type="match status" value="1"/>
</dbReference>
<evidence type="ECO:0000256" key="2">
    <source>
        <dbReference type="ARBA" id="ARBA00022801"/>
    </source>
</evidence>
<dbReference type="SUPFAM" id="SSF89550">
    <property type="entry name" value="PHP domain-like"/>
    <property type="match status" value="1"/>
</dbReference>
<reference evidence="6 7" key="1">
    <citation type="submission" date="2019-07" db="EMBL/GenBank/DDBJ databases">
        <title>Whole genome shotgun sequence of Staphylococcus piscifermentans NBRC 109625.</title>
        <authorList>
            <person name="Hosoyama A."/>
            <person name="Uohara A."/>
            <person name="Ohji S."/>
            <person name="Ichikawa N."/>
        </authorList>
    </citation>
    <scope>NUCLEOTIDE SEQUENCE [LARGE SCALE GENOMIC DNA]</scope>
    <source>
        <strain evidence="6 7">NBRC 109625</strain>
    </source>
</reference>
<dbReference type="EC" id="3.1.3.48" evidence="5"/>
<proteinExistence type="inferred from homology"/>
<protein>
    <recommendedName>
        <fullName evidence="5">Tyrosine-protein phosphatase</fullName>
        <ecNumber evidence="5">3.1.3.48</ecNumber>
    </recommendedName>
</protein>